<comment type="subcellular location">
    <subcellularLocation>
        <location evidence="1">Membrane</location>
        <topology evidence="1">Multi-pass membrane protein</topology>
    </subcellularLocation>
</comment>
<feature type="transmembrane region" description="Helical" evidence="3">
    <location>
        <begin position="99"/>
        <end position="122"/>
    </location>
</feature>
<name>A0A7M5WQV4_9CNID</name>
<feature type="transmembrane region" description="Helical" evidence="3">
    <location>
        <begin position="75"/>
        <end position="93"/>
    </location>
</feature>
<dbReference type="GeneID" id="136807739"/>
<dbReference type="AlphaFoldDB" id="A0A7M5WQV4"/>
<dbReference type="InterPro" id="IPR011701">
    <property type="entry name" value="MFS"/>
</dbReference>
<dbReference type="GO" id="GO:0016020">
    <property type="term" value="C:membrane"/>
    <property type="evidence" value="ECO:0007669"/>
    <property type="project" value="UniProtKB-SubCell"/>
</dbReference>
<dbReference type="Proteomes" id="UP000594262">
    <property type="component" value="Unplaced"/>
</dbReference>
<feature type="region of interest" description="Disordered" evidence="2">
    <location>
        <begin position="207"/>
        <end position="231"/>
    </location>
</feature>
<evidence type="ECO:0000259" key="4">
    <source>
        <dbReference type="PROSITE" id="PS50850"/>
    </source>
</evidence>
<dbReference type="InterPro" id="IPR020846">
    <property type="entry name" value="MFS_dom"/>
</dbReference>
<evidence type="ECO:0000256" key="3">
    <source>
        <dbReference type="SAM" id="Phobius"/>
    </source>
</evidence>
<dbReference type="GO" id="GO:0022857">
    <property type="term" value="F:transmembrane transporter activity"/>
    <property type="evidence" value="ECO:0007669"/>
    <property type="project" value="InterPro"/>
</dbReference>
<dbReference type="PANTHER" id="PTHR11360:SF284">
    <property type="entry name" value="EG:103B4.3 PROTEIN-RELATED"/>
    <property type="match status" value="1"/>
</dbReference>
<dbReference type="EnsemblMetazoa" id="CLYHEMT003384.1">
    <property type="protein sequence ID" value="CLYHEMP003384.1"/>
    <property type="gene ID" value="CLYHEMG003384"/>
</dbReference>
<dbReference type="InterPro" id="IPR036259">
    <property type="entry name" value="MFS_trans_sf"/>
</dbReference>
<dbReference type="Gene3D" id="1.20.1250.20">
    <property type="entry name" value="MFS general substrate transporter like domains"/>
    <property type="match status" value="2"/>
</dbReference>
<feature type="transmembrane region" description="Helical" evidence="3">
    <location>
        <begin position="252"/>
        <end position="277"/>
    </location>
</feature>
<dbReference type="SUPFAM" id="SSF103473">
    <property type="entry name" value="MFS general substrate transporter"/>
    <property type="match status" value="1"/>
</dbReference>
<evidence type="ECO:0000313" key="5">
    <source>
        <dbReference type="EnsemblMetazoa" id="CLYHEMP003384.1"/>
    </source>
</evidence>
<dbReference type="Pfam" id="PF07690">
    <property type="entry name" value="MFS_1"/>
    <property type="match status" value="1"/>
</dbReference>
<dbReference type="OrthoDB" id="6499973at2759"/>
<proteinExistence type="predicted"/>
<accession>A0A7M5WQV4</accession>
<keyword evidence="3" id="KW-0812">Transmembrane</keyword>
<feature type="transmembrane region" description="Helical" evidence="3">
    <location>
        <begin position="376"/>
        <end position="401"/>
    </location>
</feature>
<keyword evidence="3" id="KW-0472">Membrane</keyword>
<feature type="domain" description="Major facilitator superfamily (MFS) profile" evidence="4">
    <location>
        <begin position="1"/>
        <end position="433"/>
    </location>
</feature>
<sequence>MRSRDDYLICFGAFLVQCGVFGIHNNFGLFFDSLYKGYNVEISQIAWIGSCGMGTTFLVSPLAHIIYNRFGFNRLLGLSIVLCLVGWLSSSFVENVQFLIFTYSVLWGTGAGFANYAGTLIINQSFYGEQLSFANGLASSGTGFGALILGQLLTWMLREFGYRWTFRACALVPLFYVFLFYSHKLRRKQNDVEPFHGKFNETSEDGALENQKLTSDNNNNNIDNEAPKPSKPTKAFNLSELIDKELWRNMKFIIYLAGVSVYLFGAFIPFVFLISHAMENDITKENAQFLISILSIVSTITKIFSGVFLTMQNVIDRFSLLLAAMFIAALSNIIAARGTTYWHFCIFSIIAGLCEGCFVGQLPAVAVGLLPSKDKVAAAIGIMFSVISIPLMLGPLIAGYMVKGDSFVAPFYIATSVSFVGALLGAISKFLDANDKTHMEDEEEQVKMTCNGEHSLPNLDQDDLTKTLPLVVTTV</sequence>
<keyword evidence="6" id="KW-1185">Reference proteome</keyword>
<dbReference type="PANTHER" id="PTHR11360">
    <property type="entry name" value="MONOCARBOXYLATE TRANSPORTER"/>
    <property type="match status" value="1"/>
</dbReference>
<feature type="transmembrane region" description="Helical" evidence="3">
    <location>
        <begin position="289"/>
        <end position="311"/>
    </location>
</feature>
<organism evidence="5 6">
    <name type="scientific">Clytia hemisphaerica</name>
    <dbReference type="NCBI Taxonomy" id="252671"/>
    <lineage>
        <taxon>Eukaryota</taxon>
        <taxon>Metazoa</taxon>
        <taxon>Cnidaria</taxon>
        <taxon>Hydrozoa</taxon>
        <taxon>Hydroidolina</taxon>
        <taxon>Leptothecata</taxon>
        <taxon>Obeliida</taxon>
        <taxon>Clytiidae</taxon>
        <taxon>Clytia</taxon>
    </lineage>
</organism>
<feature type="transmembrane region" description="Helical" evidence="3">
    <location>
        <begin position="164"/>
        <end position="181"/>
    </location>
</feature>
<dbReference type="PROSITE" id="PS50850">
    <property type="entry name" value="MFS"/>
    <property type="match status" value="1"/>
</dbReference>
<evidence type="ECO:0000256" key="1">
    <source>
        <dbReference type="ARBA" id="ARBA00004141"/>
    </source>
</evidence>
<feature type="transmembrane region" description="Helical" evidence="3">
    <location>
        <begin position="7"/>
        <end position="24"/>
    </location>
</feature>
<feature type="transmembrane region" description="Helical" evidence="3">
    <location>
        <begin position="318"/>
        <end position="335"/>
    </location>
</feature>
<protein>
    <recommendedName>
        <fullName evidence="4">Major facilitator superfamily (MFS) profile domain-containing protein</fullName>
    </recommendedName>
</protein>
<evidence type="ECO:0000313" key="6">
    <source>
        <dbReference type="Proteomes" id="UP000594262"/>
    </source>
</evidence>
<feature type="transmembrane region" description="Helical" evidence="3">
    <location>
        <begin position="44"/>
        <end position="63"/>
    </location>
</feature>
<keyword evidence="3" id="KW-1133">Transmembrane helix</keyword>
<dbReference type="InterPro" id="IPR050327">
    <property type="entry name" value="Proton-linked_MCT"/>
</dbReference>
<feature type="transmembrane region" description="Helical" evidence="3">
    <location>
        <begin position="341"/>
        <end position="369"/>
    </location>
</feature>
<feature type="transmembrane region" description="Helical" evidence="3">
    <location>
        <begin position="134"/>
        <end position="158"/>
    </location>
</feature>
<feature type="transmembrane region" description="Helical" evidence="3">
    <location>
        <begin position="407"/>
        <end position="427"/>
    </location>
</feature>
<evidence type="ECO:0000256" key="2">
    <source>
        <dbReference type="SAM" id="MobiDB-lite"/>
    </source>
</evidence>
<dbReference type="RefSeq" id="XP_066920454.1">
    <property type="nucleotide sequence ID" value="XM_067064353.1"/>
</dbReference>
<reference evidence="5" key="1">
    <citation type="submission" date="2021-01" db="UniProtKB">
        <authorList>
            <consortium name="EnsemblMetazoa"/>
        </authorList>
    </citation>
    <scope>IDENTIFICATION</scope>
</reference>